<evidence type="ECO:0000256" key="4">
    <source>
        <dbReference type="ARBA" id="ARBA00022989"/>
    </source>
</evidence>
<dbReference type="Gene3D" id="3.40.720.10">
    <property type="entry name" value="Alkaline Phosphatase, subunit A"/>
    <property type="match status" value="1"/>
</dbReference>
<sequence>MPFSRYRFLWWFSCHYLLLMLVSRLGLLWLAGNSAGLDLLDVLTSFSLGSLFDLGSLVYLLLPIAIWLTLIPLAWRQHRIWRGAGIAFSWSCLFLLLTLVASEWVFWGEFSSRFNFIAVDYLVYTHEVLGNIRQSYPLGLWFGLCALLATLLQLASAALMRRLPTWRALRRRELLPGLALLMVLVSIGLNAEDRNQRTNQYANELAGNGLFCLFGAFRHNELDYQRFYPTLPLAEAGRLVRASLQTPDSQFVSAQPQDLRRQIRHAGAEKRMNVVLITVESLSANYLGVFGNPHHLTPNLDRLAAQGMLFTRLYATGNRTVRGLEALSLAVPPTPGQSIVRRPNNEGLFTLGSVFRSKGYDSLFLYGGYGTFDNMNAYFAGNGYEVEDRTSLQRDQISAETIWGVADEDLFGMALRQFDQQAQLAKPFFAHLMTTSNHRPYHFPDGRIDLPQGSRNAAIKYTDWAIGEFLRQAQQHSWAANTLFVIVADHCASSAGKTEIPVEGYHIPMIIWSPGHIPPQQVDRLASQIDVAPTLLGLLNFNYRSQFFGQDVFATPKGPQRAFIATYQGLGYLTEQQLTILNPRQKPQTRWLDPTASQEDASAYQRQAIAWYESASHAFRSGAMQEAALDAETLARR</sequence>
<reference evidence="9" key="1">
    <citation type="journal article" date="2019" name="Int. J. Syst. Evol. Microbiol.">
        <title>The Global Catalogue of Microorganisms (GCM) 10K type strain sequencing project: providing services to taxonomists for standard genome sequencing and annotation.</title>
        <authorList>
            <consortium name="The Broad Institute Genomics Platform"/>
            <consortium name="The Broad Institute Genome Sequencing Center for Infectious Disease"/>
            <person name="Wu L."/>
            <person name="Ma J."/>
        </authorList>
    </citation>
    <scope>NUCLEOTIDE SEQUENCE [LARGE SCALE GENOMIC DNA]</scope>
    <source>
        <strain evidence="9">CCUG 54939</strain>
    </source>
</reference>
<keyword evidence="2" id="KW-1003">Cell membrane</keyword>
<dbReference type="SUPFAM" id="SSF53649">
    <property type="entry name" value="Alkaline phosphatase-like"/>
    <property type="match status" value="1"/>
</dbReference>
<dbReference type="PANTHER" id="PTHR47371">
    <property type="entry name" value="LIPOTEICHOIC ACID SYNTHASE"/>
    <property type="match status" value="1"/>
</dbReference>
<evidence type="ECO:0000256" key="5">
    <source>
        <dbReference type="ARBA" id="ARBA00023136"/>
    </source>
</evidence>
<dbReference type="InterPro" id="IPR050448">
    <property type="entry name" value="OpgB/LTA_synthase_biosynth"/>
</dbReference>
<name>A0ABV8CRE0_9GAMM</name>
<dbReference type="InterPro" id="IPR017850">
    <property type="entry name" value="Alkaline_phosphatase_core_sf"/>
</dbReference>
<dbReference type="Pfam" id="PF00884">
    <property type="entry name" value="Sulfatase"/>
    <property type="match status" value="1"/>
</dbReference>
<dbReference type="GO" id="GO:0016740">
    <property type="term" value="F:transferase activity"/>
    <property type="evidence" value="ECO:0007669"/>
    <property type="project" value="UniProtKB-KW"/>
</dbReference>
<evidence type="ECO:0000313" key="8">
    <source>
        <dbReference type="EMBL" id="MFC3914669.1"/>
    </source>
</evidence>
<feature type="transmembrane region" description="Helical" evidence="6">
    <location>
        <begin position="172"/>
        <end position="191"/>
    </location>
</feature>
<proteinExistence type="predicted"/>
<evidence type="ECO:0000313" key="9">
    <source>
        <dbReference type="Proteomes" id="UP001595692"/>
    </source>
</evidence>
<dbReference type="Gene3D" id="3.30.1120.80">
    <property type="match status" value="1"/>
</dbReference>
<keyword evidence="4 6" id="KW-1133">Transmembrane helix</keyword>
<comment type="subcellular location">
    <subcellularLocation>
        <location evidence="1">Cell membrane</location>
        <topology evidence="1">Multi-pass membrane protein</topology>
    </subcellularLocation>
</comment>
<keyword evidence="8" id="KW-0808">Transferase</keyword>
<organism evidence="8 9">
    <name type="scientific">Pseudaeromonas sharmana</name>
    <dbReference type="NCBI Taxonomy" id="328412"/>
    <lineage>
        <taxon>Bacteria</taxon>
        <taxon>Pseudomonadati</taxon>
        <taxon>Pseudomonadota</taxon>
        <taxon>Gammaproteobacteria</taxon>
        <taxon>Aeromonadales</taxon>
        <taxon>Aeromonadaceae</taxon>
        <taxon>Pseudaeromonas</taxon>
    </lineage>
</organism>
<dbReference type="PANTHER" id="PTHR47371:SF3">
    <property type="entry name" value="PHOSPHOGLYCEROL TRANSFERASE I"/>
    <property type="match status" value="1"/>
</dbReference>
<evidence type="ECO:0000256" key="2">
    <source>
        <dbReference type="ARBA" id="ARBA00022475"/>
    </source>
</evidence>
<feature type="transmembrane region" description="Helical" evidence="6">
    <location>
        <begin position="87"/>
        <end position="107"/>
    </location>
</feature>
<dbReference type="RefSeq" id="WP_377153811.1">
    <property type="nucleotide sequence ID" value="NZ_JBHSAF010000014.1"/>
</dbReference>
<gene>
    <name evidence="8" type="ORF">ACFOSS_14545</name>
</gene>
<feature type="transmembrane region" description="Helical" evidence="6">
    <location>
        <begin position="9"/>
        <end position="31"/>
    </location>
</feature>
<comment type="caution">
    <text evidence="8">The sequence shown here is derived from an EMBL/GenBank/DDBJ whole genome shotgun (WGS) entry which is preliminary data.</text>
</comment>
<protein>
    <submittedName>
        <fullName evidence="8">LTA synthase family protein</fullName>
        <ecNumber evidence="8">2.7.8.-</ecNumber>
    </submittedName>
</protein>
<keyword evidence="9" id="KW-1185">Reference proteome</keyword>
<dbReference type="InterPro" id="IPR000917">
    <property type="entry name" value="Sulfatase_N"/>
</dbReference>
<dbReference type="Proteomes" id="UP001595692">
    <property type="component" value="Unassembled WGS sequence"/>
</dbReference>
<feature type="transmembrane region" description="Helical" evidence="6">
    <location>
        <begin position="51"/>
        <end position="75"/>
    </location>
</feature>
<evidence type="ECO:0000256" key="6">
    <source>
        <dbReference type="SAM" id="Phobius"/>
    </source>
</evidence>
<evidence type="ECO:0000256" key="3">
    <source>
        <dbReference type="ARBA" id="ARBA00022692"/>
    </source>
</evidence>
<dbReference type="EC" id="2.7.8.-" evidence="8"/>
<evidence type="ECO:0000259" key="7">
    <source>
        <dbReference type="Pfam" id="PF00884"/>
    </source>
</evidence>
<feature type="transmembrane region" description="Helical" evidence="6">
    <location>
        <begin position="138"/>
        <end position="160"/>
    </location>
</feature>
<evidence type="ECO:0000256" key="1">
    <source>
        <dbReference type="ARBA" id="ARBA00004651"/>
    </source>
</evidence>
<dbReference type="EMBL" id="JBHSAF010000014">
    <property type="protein sequence ID" value="MFC3914669.1"/>
    <property type="molecule type" value="Genomic_DNA"/>
</dbReference>
<keyword evidence="3 6" id="KW-0812">Transmembrane</keyword>
<dbReference type="CDD" id="cd16015">
    <property type="entry name" value="LTA_synthase"/>
    <property type="match status" value="1"/>
</dbReference>
<keyword evidence="5 6" id="KW-0472">Membrane</keyword>
<accession>A0ABV8CRE0</accession>
<feature type="domain" description="Sulfatase N-terminal" evidence="7">
    <location>
        <begin position="273"/>
        <end position="540"/>
    </location>
</feature>